<evidence type="ECO:0000256" key="1">
    <source>
        <dbReference type="ARBA" id="ARBA00023125"/>
    </source>
</evidence>
<dbReference type="RefSeq" id="WP_013533549.1">
    <property type="nucleotide sequence ID" value="NC_014923.1"/>
</dbReference>
<dbReference type="InterPro" id="IPR013430">
    <property type="entry name" value="Toxin_antidote_HigA"/>
</dbReference>
<dbReference type="EMBL" id="CP002447">
    <property type="protein sequence ID" value="ADV14900.1"/>
    <property type="molecule type" value="Genomic_DNA"/>
</dbReference>
<dbReference type="STRING" id="765698.Mesci_5882"/>
<dbReference type="AlphaFoldDB" id="E8TJN9"/>
<protein>
    <submittedName>
        <fullName evidence="3">Addiction module antidote protein, HigA family</fullName>
    </submittedName>
</protein>
<evidence type="ECO:0000313" key="3">
    <source>
        <dbReference type="EMBL" id="ADV14900.1"/>
    </source>
</evidence>
<dbReference type="PROSITE" id="PS50943">
    <property type="entry name" value="HTH_CROC1"/>
    <property type="match status" value="1"/>
</dbReference>
<organism evidence="3 4">
    <name type="scientific">Mesorhizobium ciceri biovar biserrulae (strain HAMBI 2942 / LMG 23838 / WSM1271)</name>
    <dbReference type="NCBI Taxonomy" id="765698"/>
    <lineage>
        <taxon>Bacteria</taxon>
        <taxon>Pseudomonadati</taxon>
        <taxon>Pseudomonadota</taxon>
        <taxon>Alphaproteobacteria</taxon>
        <taxon>Hyphomicrobiales</taxon>
        <taxon>Phyllobacteriaceae</taxon>
        <taxon>Mesorhizobium</taxon>
    </lineage>
</organism>
<sequence length="377" mass="43020">MPRNMTDRTPAYTFPPGEFLKDALDELGWSQTEFAEIIGRKANVVNEIIMGKRSITPDTAREIAAALDTTPQYWLNLESAYQLAKTSPADERIAREAEMRKRFPVRDLAKRGWLPQRPGESMEASVCRFFGIASIGDPITGSFAAWRKNNEDVSTIQLAWLIRVKRLAEAMVVPKFSETLLRDALVQLEALMVDPEEVRHVPRILHDCGVRFLVVEPLPGSRIDGVCFWLDKNRSPVIALSLKGGDQIDRFWFNLRHEIEHILRLEGRDNPVIDNFEDDDRLTDESERAADAAAADFCVPRLKMESFIRRHDPIYSKPGLIGFSKLVKRHPGIVAGQIQKHLNRWDLFKQYQAKVRHVLIRTAMTDGYGVTPHLKEI</sequence>
<accession>E8TJN9</accession>
<feature type="domain" description="HTH cro/C1-type" evidence="2">
    <location>
        <begin position="20"/>
        <end position="74"/>
    </location>
</feature>
<dbReference type="eggNOG" id="COG3093">
    <property type="taxonomic scope" value="Bacteria"/>
</dbReference>
<name>E8TJN9_MESCW</name>
<dbReference type="SMART" id="SM00530">
    <property type="entry name" value="HTH_XRE"/>
    <property type="match status" value="1"/>
</dbReference>
<dbReference type="PANTHER" id="PTHR36924">
    <property type="entry name" value="ANTITOXIN HIGA-1"/>
    <property type="match status" value="1"/>
</dbReference>
<dbReference type="OrthoDB" id="9796786at2"/>
<evidence type="ECO:0000313" key="4">
    <source>
        <dbReference type="Proteomes" id="UP000007471"/>
    </source>
</evidence>
<dbReference type="GO" id="GO:0003677">
    <property type="term" value="F:DNA binding"/>
    <property type="evidence" value="ECO:0007669"/>
    <property type="project" value="UniProtKB-KW"/>
</dbReference>
<dbReference type="PANTHER" id="PTHR36924:SF1">
    <property type="entry name" value="ANTITOXIN HIGA-1"/>
    <property type="match status" value="1"/>
</dbReference>
<dbReference type="KEGG" id="mci:Mesci_5882"/>
<gene>
    <name evidence="3" type="ordered locus">Mesci_5882</name>
</gene>
<dbReference type="GeneID" id="90993119"/>
<evidence type="ECO:0000259" key="2">
    <source>
        <dbReference type="PROSITE" id="PS50943"/>
    </source>
</evidence>
<keyword evidence="1" id="KW-0238">DNA-binding</keyword>
<reference evidence="4" key="1">
    <citation type="submission" date="2011-01" db="EMBL/GenBank/DDBJ databases">
        <title>Complete sequence of chromosome of Mesorhizobium ciceri bv. biserrulae WSM1271.</title>
        <authorList>
            <person name="Lucas S."/>
            <person name="Copeland A."/>
            <person name="Lapidus A."/>
            <person name="Cheng J.-F."/>
            <person name="Goodwin L."/>
            <person name="Pitluck S."/>
            <person name="Teshima H."/>
            <person name="Detter J.C."/>
            <person name="Han C."/>
            <person name="Tapia R."/>
            <person name="Land M."/>
            <person name="Hauser L."/>
            <person name="Kyrpides N."/>
            <person name="Ivanova N."/>
            <person name="Nandasena K."/>
            <person name="Reeve W.G."/>
            <person name="Howieson J.G."/>
            <person name="O'Hara G."/>
            <person name="Tiwari R.P."/>
            <person name="Woyke T."/>
        </authorList>
    </citation>
    <scope>NUCLEOTIDE SEQUENCE [LARGE SCALE GENOMIC DNA]</scope>
    <source>
        <strain evidence="4">HAMBI 2942 / LMG 23838 / WSM1271</strain>
    </source>
</reference>
<dbReference type="NCBIfam" id="TIGR02607">
    <property type="entry name" value="antidote_HigA"/>
    <property type="match status" value="1"/>
</dbReference>
<dbReference type="InterPro" id="IPR010982">
    <property type="entry name" value="Lambda_DNA-bd_dom_sf"/>
</dbReference>
<dbReference type="HOGENOM" id="CLU_055824_0_0_5"/>
<dbReference type="CDD" id="cd00093">
    <property type="entry name" value="HTH_XRE"/>
    <property type="match status" value="1"/>
</dbReference>
<dbReference type="PATRIC" id="fig|765698.3.peg.6379"/>
<proteinExistence type="predicted"/>
<dbReference type="InterPro" id="IPR001387">
    <property type="entry name" value="Cro/C1-type_HTH"/>
</dbReference>
<dbReference type="Pfam" id="PF01381">
    <property type="entry name" value="HTH_3"/>
    <property type="match status" value="1"/>
</dbReference>
<dbReference type="SUPFAM" id="SSF47413">
    <property type="entry name" value="lambda repressor-like DNA-binding domains"/>
    <property type="match status" value="1"/>
</dbReference>
<dbReference type="Gene3D" id="1.10.260.40">
    <property type="entry name" value="lambda repressor-like DNA-binding domains"/>
    <property type="match status" value="1"/>
</dbReference>
<dbReference type="Proteomes" id="UP000007471">
    <property type="component" value="Chromosome"/>
</dbReference>